<evidence type="ECO:0000256" key="5">
    <source>
        <dbReference type="ARBA" id="ARBA00023141"/>
    </source>
</evidence>
<proteinExistence type="inferred from homology"/>
<dbReference type="Proteomes" id="UP000652681">
    <property type="component" value="Unassembled WGS sequence"/>
</dbReference>
<dbReference type="GO" id="GO:0008652">
    <property type="term" value="P:amino acid biosynthetic process"/>
    <property type="evidence" value="ECO:0007669"/>
    <property type="project" value="UniProtKB-KW"/>
</dbReference>
<dbReference type="EMBL" id="JACVEL010000003">
    <property type="protein sequence ID" value="MBC9812175.1"/>
    <property type="molecule type" value="Genomic_DNA"/>
</dbReference>
<feature type="binding site" evidence="7">
    <location>
        <position position="375"/>
    </location>
    <ligand>
        <name>phosphoenolpyruvate</name>
        <dbReference type="ChEBI" id="CHEBI:58702"/>
    </ligand>
</feature>
<dbReference type="GO" id="GO:0009073">
    <property type="term" value="P:aromatic amino acid family biosynthetic process"/>
    <property type="evidence" value="ECO:0007669"/>
    <property type="project" value="UniProtKB-KW"/>
</dbReference>
<dbReference type="HAMAP" id="MF_00210">
    <property type="entry name" value="EPSP_synth"/>
    <property type="match status" value="1"/>
</dbReference>
<dbReference type="RefSeq" id="WP_216713847.1">
    <property type="nucleotide sequence ID" value="NZ_JACVEL010000003.1"/>
</dbReference>
<evidence type="ECO:0000256" key="2">
    <source>
        <dbReference type="ARBA" id="ARBA00009948"/>
    </source>
</evidence>
<comment type="caution">
    <text evidence="9">The sequence shown here is derived from an EMBL/GenBank/DDBJ whole genome shotgun (WGS) entry which is preliminary data.</text>
</comment>
<dbReference type="PIRSF" id="PIRSF000505">
    <property type="entry name" value="EPSPS"/>
    <property type="match status" value="1"/>
</dbReference>
<feature type="binding site" evidence="7">
    <location>
        <position position="188"/>
    </location>
    <ligand>
        <name>3-phosphoshikimate</name>
        <dbReference type="ChEBI" id="CHEBI:145989"/>
    </ligand>
</feature>
<evidence type="ECO:0000256" key="6">
    <source>
        <dbReference type="ARBA" id="ARBA00044633"/>
    </source>
</evidence>
<feature type="domain" description="Enolpyruvate transferase" evidence="8">
    <location>
        <begin position="7"/>
        <end position="410"/>
    </location>
</feature>
<protein>
    <recommendedName>
        <fullName evidence="7">3-phosphoshikimate 1-carboxyvinyltransferase</fullName>
        <ecNumber evidence="7">2.5.1.19</ecNumber>
    </recommendedName>
    <alternativeName>
        <fullName evidence="7">5-enolpyruvylshikimate-3-phosphate synthase</fullName>
        <shortName evidence="7">EPSP synthase</shortName>
        <shortName evidence="7">EPSPS</shortName>
    </alternativeName>
</protein>
<comment type="similarity">
    <text evidence="2 7">Belongs to the EPSP synthase family.</text>
</comment>
<dbReference type="InterPro" id="IPR036968">
    <property type="entry name" value="Enolpyruvate_Tfrase_sf"/>
</dbReference>
<keyword evidence="5 7" id="KW-0057">Aromatic amino acid biosynthesis</keyword>
<dbReference type="NCBIfam" id="TIGR01356">
    <property type="entry name" value="aroA"/>
    <property type="match status" value="1"/>
</dbReference>
<comment type="subunit">
    <text evidence="7">Monomer.</text>
</comment>
<dbReference type="UniPathway" id="UPA00053">
    <property type="reaction ID" value="UER00089"/>
</dbReference>
<comment type="pathway">
    <text evidence="1 7">Metabolic intermediate biosynthesis; chorismate biosynthesis; chorismate from D-erythrose 4-phosphate and phosphoenolpyruvate: step 6/7.</text>
</comment>
<feature type="binding site" evidence="7">
    <location>
        <position position="20"/>
    </location>
    <ligand>
        <name>3-phosphoshikimate</name>
        <dbReference type="ChEBI" id="CHEBI:145989"/>
    </ligand>
</feature>
<feature type="binding site" evidence="7">
    <location>
        <position position="333"/>
    </location>
    <ligand>
        <name>phosphoenolpyruvate</name>
        <dbReference type="ChEBI" id="CHEBI:58702"/>
    </ligand>
</feature>
<dbReference type="PANTHER" id="PTHR21090">
    <property type="entry name" value="AROM/DEHYDROQUINATE SYNTHASE"/>
    <property type="match status" value="1"/>
</dbReference>
<evidence type="ECO:0000256" key="1">
    <source>
        <dbReference type="ARBA" id="ARBA00004811"/>
    </source>
</evidence>
<dbReference type="GO" id="GO:0005737">
    <property type="term" value="C:cytoplasm"/>
    <property type="evidence" value="ECO:0007669"/>
    <property type="project" value="UniProtKB-SubCell"/>
</dbReference>
<dbReference type="Gene3D" id="3.65.10.10">
    <property type="entry name" value="Enolpyruvate transferase domain"/>
    <property type="match status" value="2"/>
</dbReference>
<dbReference type="GO" id="GO:0009423">
    <property type="term" value="P:chorismate biosynthetic process"/>
    <property type="evidence" value="ECO:0007669"/>
    <property type="project" value="UniProtKB-UniRule"/>
</dbReference>
<dbReference type="EC" id="2.5.1.19" evidence="7"/>
<organism evidence="9 10">
    <name type="scientific">Taishania pollutisoli</name>
    <dbReference type="NCBI Taxonomy" id="2766479"/>
    <lineage>
        <taxon>Bacteria</taxon>
        <taxon>Pseudomonadati</taxon>
        <taxon>Bacteroidota</taxon>
        <taxon>Flavobacteriia</taxon>
        <taxon>Flavobacteriales</taxon>
        <taxon>Crocinitomicaceae</taxon>
        <taxon>Taishania</taxon>
    </lineage>
</organism>
<keyword evidence="7" id="KW-0963">Cytoplasm</keyword>
<comment type="function">
    <text evidence="7">Catalyzes the transfer of the enolpyruvyl moiety of phosphoenolpyruvate (PEP) to the 5-hydroxyl of shikimate-3-phosphate (S3P) to produce enolpyruvyl shikimate-3-phosphate and inorganic phosphate.</text>
</comment>
<evidence type="ECO:0000256" key="4">
    <source>
        <dbReference type="ARBA" id="ARBA00022679"/>
    </source>
</evidence>
<feature type="binding site" evidence="7">
    <location>
        <position position="163"/>
    </location>
    <ligand>
        <name>3-phosphoshikimate</name>
        <dbReference type="ChEBI" id="CHEBI:145989"/>
    </ligand>
</feature>
<comment type="subcellular location">
    <subcellularLocation>
        <location evidence="7">Cytoplasm</location>
    </subcellularLocation>
</comment>
<evidence type="ECO:0000256" key="3">
    <source>
        <dbReference type="ARBA" id="ARBA00022605"/>
    </source>
</evidence>
<feature type="binding site" evidence="7">
    <location>
        <position position="21"/>
    </location>
    <ligand>
        <name>3-phosphoshikimate</name>
        <dbReference type="ChEBI" id="CHEBI:145989"/>
    </ligand>
</feature>
<dbReference type="AlphaFoldDB" id="A0A8J6U254"/>
<feature type="active site" description="Proton acceptor" evidence="7">
    <location>
        <position position="302"/>
    </location>
</feature>
<dbReference type="GO" id="GO:0003866">
    <property type="term" value="F:3-phosphoshikimate 1-carboxyvinyltransferase activity"/>
    <property type="evidence" value="ECO:0007669"/>
    <property type="project" value="UniProtKB-UniRule"/>
</dbReference>
<comment type="catalytic activity">
    <reaction evidence="6">
        <text>3-phosphoshikimate + phosphoenolpyruvate = 5-O-(1-carboxyvinyl)-3-phosphoshikimate + phosphate</text>
        <dbReference type="Rhea" id="RHEA:21256"/>
        <dbReference type="ChEBI" id="CHEBI:43474"/>
        <dbReference type="ChEBI" id="CHEBI:57701"/>
        <dbReference type="ChEBI" id="CHEBI:58702"/>
        <dbReference type="ChEBI" id="CHEBI:145989"/>
        <dbReference type="EC" id="2.5.1.19"/>
    </reaction>
    <physiologicalReaction direction="left-to-right" evidence="6">
        <dbReference type="Rhea" id="RHEA:21257"/>
    </physiologicalReaction>
</comment>
<dbReference type="CDD" id="cd01556">
    <property type="entry name" value="EPSP_synthase"/>
    <property type="match status" value="1"/>
</dbReference>
<evidence type="ECO:0000313" key="10">
    <source>
        <dbReference type="Proteomes" id="UP000652681"/>
    </source>
</evidence>
<dbReference type="InterPro" id="IPR001986">
    <property type="entry name" value="Enolpyruvate_Tfrase_dom"/>
</dbReference>
<keyword evidence="4 7" id="KW-0808">Transferase</keyword>
<dbReference type="SUPFAM" id="SSF55205">
    <property type="entry name" value="EPT/RTPC-like"/>
    <property type="match status" value="1"/>
</dbReference>
<accession>A0A8J6U254</accession>
<dbReference type="InterPro" id="IPR013792">
    <property type="entry name" value="RNA3'P_cycl/enolpyr_Trfase_a/b"/>
</dbReference>
<evidence type="ECO:0000256" key="7">
    <source>
        <dbReference type="HAMAP-Rule" id="MF_00210"/>
    </source>
</evidence>
<feature type="binding site" evidence="7">
    <location>
        <position position="20"/>
    </location>
    <ligand>
        <name>phosphoenolpyruvate</name>
        <dbReference type="ChEBI" id="CHEBI:58702"/>
    </ligand>
</feature>
<feature type="binding site" evidence="7">
    <location>
        <position position="163"/>
    </location>
    <ligand>
        <name>phosphoenolpyruvate</name>
        <dbReference type="ChEBI" id="CHEBI:58702"/>
    </ligand>
</feature>
<evidence type="ECO:0000259" key="8">
    <source>
        <dbReference type="Pfam" id="PF00275"/>
    </source>
</evidence>
<keyword evidence="10" id="KW-1185">Reference proteome</keyword>
<keyword evidence="3 7" id="KW-0028">Amino-acid biosynthesis</keyword>
<feature type="binding site" evidence="7">
    <location>
        <position position="162"/>
    </location>
    <ligand>
        <name>3-phosphoshikimate</name>
        <dbReference type="ChEBI" id="CHEBI:145989"/>
    </ligand>
</feature>
<feature type="binding site" evidence="7">
    <location>
        <position position="25"/>
    </location>
    <ligand>
        <name>3-phosphoshikimate</name>
        <dbReference type="ChEBI" id="CHEBI:145989"/>
    </ligand>
</feature>
<feature type="binding site" evidence="7">
    <location>
        <position position="401"/>
    </location>
    <ligand>
        <name>phosphoenolpyruvate</name>
        <dbReference type="ChEBI" id="CHEBI:58702"/>
    </ligand>
</feature>
<feature type="binding site" evidence="7">
    <location>
        <position position="161"/>
    </location>
    <ligand>
        <name>3-phosphoshikimate</name>
        <dbReference type="ChEBI" id="CHEBI:145989"/>
    </ligand>
</feature>
<dbReference type="InterPro" id="IPR006264">
    <property type="entry name" value="EPSP_synthase"/>
</dbReference>
<feature type="binding site" evidence="7">
    <location>
        <position position="118"/>
    </location>
    <ligand>
        <name>phosphoenolpyruvate</name>
        <dbReference type="ChEBI" id="CHEBI:58702"/>
    </ligand>
</feature>
<dbReference type="Pfam" id="PF00275">
    <property type="entry name" value="EPSP_synthase"/>
    <property type="match status" value="1"/>
</dbReference>
<dbReference type="PANTHER" id="PTHR21090:SF5">
    <property type="entry name" value="PENTAFUNCTIONAL AROM POLYPEPTIDE"/>
    <property type="match status" value="1"/>
</dbReference>
<name>A0A8J6U254_9FLAO</name>
<gene>
    <name evidence="7 9" type="primary">aroA</name>
    <name evidence="9" type="ORF">H9Y05_06745</name>
</gene>
<feature type="binding site" evidence="7">
    <location>
        <position position="302"/>
    </location>
    <ligand>
        <name>3-phosphoshikimate</name>
        <dbReference type="ChEBI" id="CHEBI:145989"/>
    </ligand>
</feature>
<feature type="binding site" evidence="7">
    <location>
        <position position="90"/>
    </location>
    <ligand>
        <name>phosphoenolpyruvate</name>
        <dbReference type="ChEBI" id="CHEBI:58702"/>
    </ligand>
</feature>
<reference evidence="9" key="1">
    <citation type="submission" date="2020-09" db="EMBL/GenBank/DDBJ databases">
        <title>Taishania pollutisoli gen. nov., sp. nov., Isolated from Tetrabromobisphenol A-Contaminated Soil.</title>
        <authorList>
            <person name="Chen Q."/>
        </authorList>
    </citation>
    <scope>NUCLEOTIDE SEQUENCE</scope>
    <source>
        <strain evidence="9">CZZ-1</strain>
    </source>
</reference>
<sequence>MNYAIKPKTYQGIIHIPPSKSDSQRAILIAALANRTSVLINVGSSNDEMAMLANAEKLGAVITRIDEKTLSVAGNFDQTIVSELNCGESGLGARLLTPVATLKTQPVTLTGEGSLVRRDQTFFERFLPQMGVNVQLTNEKLPIRVSGPLKPGTYSVDGSESSQYISGLLIAFSQTEGTTLLQVENSTSKPYIDMTLHTLKSFGVHIEEEEKEIYKITGKQPITEASYTIDGDWSSASYWLTAAALGMKISVQGLSLSSKQADKAILNAFMLAGCRILNTENGLKIDGTDRKPLDFNATDCPDLFPALTTYAALTPGLSRIKGVHRLANKESNRGKALQQEFTKLGVAIRVEEDTMFIEGVETLLPAVVSSHNDHRIAMCLAIASIAGRVELTIEQADAVGKSYPGFWEDLEALVC</sequence>
<feature type="binding site" evidence="7">
    <location>
        <position position="329"/>
    </location>
    <ligand>
        <name>3-phosphoshikimate</name>
        <dbReference type="ChEBI" id="CHEBI:145989"/>
    </ligand>
</feature>
<evidence type="ECO:0000313" key="9">
    <source>
        <dbReference type="EMBL" id="MBC9812175.1"/>
    </source>
</evidence>
<comment type="caution">
    <text evidence="7">Lacks conserved residue(s) required for the propagation of feature annotation.</text>
</comment>